<dbReference type="GO" id="GO:0003700">
    <property type="term" value="F:DNA-binding transcription factor activity"/>
    <property type="evidence" value="ECO:0007669"/>
    <property type="project" value="TreeGrafter"/>
</dbReference>
<dbReference type="Gene3D" id="1.10.260.40">
    <property type="entry name" value="lambda repressor-like DNA-binding domains"/>
    <property type="match status" value="1"/>
</dbReference>
<organism evidence="3 4">
    <name type="scientific">Enterocloster bolteae</name>
    <dbReference type="NCBI Taxonomy" id="208479"/>
    <lineage>
        <taxon>Bacteria</taxon>
        <taxon>Bacillati</taxon>
        <taxon>Bacillota</taxon>
        <taxon>Clostridia</taxon>
        <taxon>Lachnospirales</taxon>
        <taxon>Lachnospiraceae</taxon>
        <taxon>Enterocloster</taxon>
    </lineage>
</organism>
<evidence type="ECO:0000313" key="3">
    <source>
        <dbReference type="EMBL" id="RGV74812.1"/>
    </source>
</evidence>
<protein>
    <submittedName>
        <fullName evidence="3">XRE family transcriptional regulator</fullName>
    </submittedName>
</protein>
<dbReference type="InterPro" id="IPR010982">
    <property type="entry name" value="Lambda_DNA-bd_dom_sf"/>
</dbReference>
<keyword evidence="1" id="KW-0238">DNA-binding</keyword>
<gene>
    <name evidence="3" type="ORF">DWW02_15860</name>
</gene>
<dbReference type="SMART" id="SM00530">
    <property type="entry name" value="HTH_XRE"/>
    <property type="match status" value="1"/>
</dbReference>
<reference evidence="3 4" key="1">
    <citation type="submission" date="2018-08" db="EMBL/GenBank/DDBJ databases">
        <title>A genome reference for cultivated species of the human gut microbiota.</title>
        <authorList>
            <person name="Zou Y."/>
            <person name="Xue W."/>
            <person name="Luo G."/>
        </authorList>
    </citation>
    <scope>NUCLEOTIDE SEQUENCE [LARGE SCALE GENOMIC DNA]</scope>
    <source>
        <strain evidence="3 4">AF14-18</strain>
    </source>
</reference>
<dbReference type="AlphaFoldDB" id="A0A412Z4A8"/>
<dbReference type="PROSITE" id="PS50943">
    <property type="entry name" value="HTH_CROC1"/>
    <property type="match status" value="1"/>
</dbReference>
<accession>A0A412Z4A8</accession>
<dbReference type="InterPro" id="IPR001387">
    <property type="entry name" value="Cro/C1-type_HTH"/>
</dbReference>
<dbReference type="GO" id="GO:0003677">
    <property type="term" value="F:DNA binding"/>
    <property type="evidence" value="ECO:0007669"/>
    <property type="project" value="UniProtKB-KW"/>
</dbReference>
<sequence length="232" mass="27367">MIKKTVVIIMTIGENIKKYREKKGLTQKELGAALGLAEITIRQYENNKREPKYERLYVIADVLNVSITDLMSKEAFNTAHNLSVNKSFDEYYYHKMEAFFSLSCYKLKKNNKSSFAIYETSSIDDKENMNLLLDGLSTFDLQDMAMWVDSYIKKVIECIVQMKNNPNYELQPYDPPLYPNDKNMNEQIKKSNEEIEDFKNNPKYKEQIEKISKYLSYTAYDAQKEIEERKKQ</sequence>
<dbReference type="InterPro" id="IPR050807">
    <property type="entry name" value="TransReg_Diox_bact_type"/>
</dbReference>
<feature type="domain" description="HTH cro/C1-type" evidence="2">
    <location>
        <begin position="16"/>
        <end position="70"/>
    </location>
</feature>
<dbReference type="PANTHER" id="PTHR46797">
    <property type="entry name" value="HTH-TYPE TRANSCRIPTIONAL REGULATOR"/>
    <property type="match status" value="1"/>
</dbReference>
<dbReference type="Proteomes" id="UP000284543">
    <property type="component" value="Unassembled WGS sequence"/>
</dbReference>
<name>A0A412Z4A8_9FIRM</name>
<evidence type="ECO:0000259" key="2">
    <source>
        <dbReference type="PROSITE" id="PS50943"/>
    </source>
</evidence>
<evidence type="ECO:0000313" key="4">
    <source>
        <dbReference type="Proteomes" id="UP000284543"/>
    </source>
</evidence>
<dbReference type="CDD" id="cd00093">
    <property type="entry name" value="HTH_XRE"/>
    <property type="match status" value="1"/>
</dbReference>
<dbReference type="Pfam" id="PF01381">
    <property type="entry name" value="HTH_3"/>
    <property type="match status" value="1"/>
</dbReference>
<comment type="caution">
    <text evidence="3">The sequence shown here is derived from an EMBL/GenBank/DDBJ whole genome shotgun (WGS) entry which is preliminary data.</text>
</comment>
<dbReference type="PANTHER" id="PTHR46797:SF24">
    <property type="entry name" value="DNA-BINDING PHAGE PROTEIN"/>
    <property type="match status" value="1"/>
</dbReference>
<dbReference type="SUPFAM" id="SSF47413">
    <property type="entry name" value="lambda repressor-like DNA-binding domains"/>
    <property type="match status" value="1"/>
</dbReference>
<dbReference type="GO" id="GO:0005829">
    <property type="term" value="C:cytosol"/>
    <property type="evidence" value="ECO:0007669"/>
    <property type="project" value="TreeGrafter"/>
</dbReference>
<dbReference type="EMBL" id="QRZM01000006">
    <property type="protein sequence ID" value="RGV74812.1"/>
    <property type="molecule type" value="Genomic_DNA"/>
</dbReference>
<proteinExistence type="predicted"/>
<evidence type="ECO:0000256" key="1">
    <source>
        <dbReference type="ARBA" id="ARBA00023125"/>
    </source>
</evidence>